<dbReference type="EMBL" id="MN739547">
    <property type="protein sequence ID" value="QHT12499.1"/>
    <property type="molecule type" value="Genomic_DNA"/>
</dbReference>
<dbReference type="AlphaFoldDB" id="A0A6C0D971"/>
<reference evidence="1" key="1">
    <citation type="journal article" date="2020" name="Nature">
        <title>Giant virus diversity and host interactions through global metagenomics.</title>
        <authorList>
            <person name="Schulz F."/>
            <person name="Roux S."/>
            <person name="Paez-Espino D."/>
            <person name="Jungbluth S."/>
            <person name="Walsh D.A."/>
            <person name="Denef V.J."/>
            <person name="McMahon K.D."/>
            <person name="Konstantinidis K.T."/>
            <person name="Eloe-Fadrosh E.A."/>
            <person name="Kyrpides N.C."/>
            <person name="Woyke T."/>
        </authorList>
    </citation>
    <scope>NUCLEOTIDE SEQUENCE</scope>
    <source>
        <strain evidence="1">GVMAG-M-3300023174-129</strain>
    </source>
</reference>
<sequence>MSMSYSERMRYIQEEANKYVARNKCRDSSEITLMRQAKASSVAAPQTVQAVINLHSSQQMTSYQGLPDCPDNVVFTGVGTSNTYSGILQKAQGCAICADPDPVTNPYITLPTPCFNRDGFPFVQNNVSSPYICQTIGKTGYFKEPNTCAASNNIYYTPSG</sequence>
<protein>
    <submittedName>
        <fullName evidence="1">Uncharacterized protein</fullName>
    </submittedName>
</protein>
<accession>A0A6C0D971</accession>
<proteinExistence type="predicted"/>
<organism evidence="1">
    <name type="scientific">viral metagenome</name>
    <dbReference type="NCBI Taxonomy" id="1070528"/>
    <lineage>
        <taxon>unclassified sequences</taxon>
        <taxon>metagenomes</taxon>
        <taxon>organismal metagenomes</taxon>
    </lineage>
</organism>
<name>A0A6C0D971_9ZZZZ</name>
<evidence type="ECO:0000313" key="1">
    <source>
        <dbReference type="EMBL" id="QHT12499.1"/>
    </source>
</evidence>